<dbReference type="EMBL" id="LN681225">
    <property type="protein sequence ID" value="CEK11244.1"/>
    <property type="molecule type" value="Genomic_DNA"/>
</dbReference>
<dbReference type="RefSeq" id="WP_052673680.1">
    <property type="nucleotide sequence ID" value="NZ_UGOC01000002.1"/>
</dbReference>
<dbReference type="KEGG" id="lha:LHA_2223"/>
<dbReference type="AlphaFoldDB" id="A0A0A8UWW7"/>
<name>A0A0A8UWW7_LEGHA</name>
<evidence type="ECO:0000313" key="3">
    <source>
        <dbReference type="Proteomes" id="UP000032803"/>
    </source>
</evidence>
<accession>A0A0A8UWW7</accession>
<sequence>MASGALASLSIYLPAYYAYLLPMFLPVIVYNFYVMDSERIILGTTFVLFIIMLIITAKITSELLQESVSLTKERII</sequence>
<evidence type="ECO:0000313" key="2">
    <source>
        <dbReference type="EMBL" id="CEK11244.1"/>
    </source>
</evidence>
<keyword evidence="3" id="KW-1185">Reference proteome</keyword>
<feature type="transmembrane region" description="Helical" evidence="1">
    <location>
        <begin position="16"/>
        <end position="33"/>
    </location>
</feature>
<reference evidence="3" key="1">
    <citation type="submission" date="2014-09" db="EMBL/GenBank/DDBJ databases">
        <authorList>
            <person name="Gomez-Valero L."/>
        </authorList>
    </citation>
    <scope>NUCLEOTIDE SEQUENCE [LARGE SCALE GENOMIC DNA]</scope>
    <source>
        <strain evidence="3">ATCC35250</strain>
    </source>
</reference>
<keyword evidence="1" id="KW-0812">Transmembrane</keyword>
<dbReference type="Proteomes" id="UP000032803">
    <property type="component" value="Chromosome I"/>
</dbReference>
<keyword evidence="1" id="KW-1133">Transmembrane helix</keyword>
<dbReference type="PATRIC" id="fig|449.7.peg.238"/>
<gene>
    <name evidence="2" type="ORF">LHA_2223</name>
</gene>
<proteinExistence type="predicted"/>
<feature type="transmembrane region" description="Helical" evidence="1">
    <location>
        <begin position="40"/>
        <end position="60"/>
    </location>
</feature>
<dbReference type="STRING" id="449.LHA_2223"/>
<organism evidence="2 3">
    <name type="scientific">Legionella hackeliae</name>
    <dbReference type="NCBI Taxonomy" id="449"/>
    <lineage>
        <taxon>Bacteria</taxon>
        <taxon>Pseudomonadati</taxon>
        <taxon>Pseudomonadota</taxon>
        <taxon>Gammaproteobacteria</taxon>
        <taxon>Legionellales</taxon>
        <taxon>Legionellaceae</taxon>
        <taxon>Legionella</taxon>
    </lineage>
</organism>
<dbReference type="HOGENOM" id="CLU_2649995_0_0_6"/>
<evidence type="ECO:0000256" key="1">
    <source>
        <dbReference type="SAM" id="Phobius"/>
    </source>
</evidence>
<protein>
    <submittedName>
        <fullName evidence="2">Uncharacterized protein</fullName>
    </submittedName>
</protein>
<keyword evidence="1" id="KW-0472">Membrane</keyword>